<dbReference type="FunCoup" id="A0A7E5VET2">
    <property type="interactions" value="36"/>
</dbReference>
<feature type="binding site" evidence="8">
    <location>
        <position position="469"/>
    </location>
    <ligand>
        <name>Ca(2+)</name>
        <dbReference type="ChEBI" id="CHEBI:29108"/>
    </ligand>
</feature>
<sequence length="728" mass="81605">MGNCLQCDAEDGGVLEVLGIDFCFDVNGANHHTEKFHLMTRTEDRCLVVRRGQAFKLDLLFNRPFDANKDAIILFFYVAVLPSDEKSRTTPDEHSAAVPILESGPGSVGGWSATYVGQENSLLTVSVCAAADCIVAAWRFDIDTRLNGSSSLTYTHTQPIYILFNPWCIVDNVYMPGDGHRDEYVLDDAGLIFKGVYNNFKSLPWYFAQYEKDVLDCALYLVKRIGKVRGRGRADPIRTSRALSAAVNASDDNGVLEGNWGLELSDYSGGTHPLQWVGSMSILQEYFATRMPVKYGQCWVFAGVLTSVCRALGIPCRPVTGFRVAHDTEGSLTVDSFIDDEGNVVDKTADSVWTFHVWNEVWMDRPDLGAEYGGWQVLDATPQELSNNMYRCGPASLRAIKEAELQKPYDAGYVYAEVNADVLTWKYSGDGHPLKLLYRDTSSVGQNISTKAMGKIEREDITATYKYPEGTHEERVNMEKALNKSHSIFAKYYLNDDFNDVTFNLELHEPITIGESFSVVLQMRNKSNTDSHLVNIVLRVDTVTQKGVSVREVKSFKYQSIIYPKSKETTKMPVSFEDYYEKLVDHASFKVACLATIVDKNFHFYAYDDFQVRNPDIEINIAESSTSRQEFVVSAKLVNPLPIPLTNGSFYIEGPGLEKPLKIKIKENISPGDSVTVTNKLIPPWAGRHQISAKFTSKEIHDVHGFLSFSIAPPTDNNRRPFRIVHSV</sequence>
<evidence type="ECO:0000313" key="10">
    <source>
        <dbReference type="Proteomes" id="UP000322000"/>
    </source>
</evidence>
<dbReference type="AlphaFoldDB" id="A0A7E5VET2"/>
<dbReference type="InterPro" id="IPR008958">
    <property type="entry name" value="Transglutaminase_C"/>
</dbReference>
<evidence type="ECO:0000256" key="1">
    <source>
        <dbReference type="ARBA" id="ARBA00005968"/>
    </source>
</evidence>
<keyword evidence="4 8" id="KW-0106">Calcium</keyword>
<dbReference type="InterPro" id="IPR038765">
    <property type="entry name" value="Papain-like_cys_pep_sf"/>
</dbReference>
<evidence type="ECO:0000256" key="3">
    <source>
        <dbReference type="ARBA" id="ARBA00022723"/>
    </source>
</evidence>
<reference evidence="11" key="1">
    <citation type="submission" date="2025-08" db="UniProtKB">
        <authorList>
            <consortium name="RefSeq"/>
        </authorList>
    </citation>
    <scope>IDENTIFICATION</scope>
</reference>
<dbReference type="Gene3D" id="2.60.40.10">
    <property type="entry name" value="Immunoglobulins"/>
    <property type="match status" value="3"/>
</dbReference>
<dbReference type="SUPFAM" id="SSF49309">
    <property type="entry name" value="Transglutaminase, two C-terminal domains"/>
    <property type="match status" value="2"/>
</dbReference>
<dbReference type="GeneID" id="113493146"/>
<evidence type="ECO:0000256" key="4">
    <source>
        <dbReference type="ARBA" id="ARBA00022837"/>
    </source>
</evidence>
<feature type="active site" evidence="7">
    <location>
        <position position="298"/>
    </location>
</feature>
<evidence type="ECO:0000256" key="6">
    <source>
        <dbReference type="ARBA" id="ARBA00024222"/>
    </source>
</evidence>
<accession>A0A7E5VET2</accession>
<dbReference type="InterPro" id="IPR014756">
    <property type="entry name" value="Ig_E-set"/>
</dbReference>
<feature type="active site" evidence="7">
    <location>
        <position position="356"/>
    </location>
</feature>
<comment type="cofactor">
    <cofactor evidence="8">
        <name>Ca(2+)</name>
        <dbReference type="ChEBI" id="CHEBI:29108"/>
    </cofactor>
    <text evidence="8">Binds 1 Ca(2+) ion per subunit.</text>
</comment>
<dbReference type="InterPro" id="IPR036238">
    <property type="entry name" value="Transglutaminase_C_sf"/>
</dbReference>
<dbReference type="KEGG" id="tnl:113493146"/>
<comment type="similarity">
    <text evidence="1">Belongs to the transglutaminase superfamily. Transglutaminase family.</text>
</comment>
<dbReference type="Pfam" id="PF00868">
    <property type="entry name" value="Transglut_N"/>
    <property type="match status" value="1"/>
</dbReference>
<dbReference type="FunFam" id="3.90.260.10:FF:000001">
    <property type="entry name" value="Protein-glutamine gamma-glutamyltransferase 2"/>
    <property type="match status" value="1"/>
</dbReference>
<dbReference type="FunFam" id="2.60.40.10:FF:000090">
    <property type="entry name" value="Protein-glutamine gamma-glutamyltransferase 2"/>
    <property type="match status" value="1"/>
</dbReference>
<dbReference type="InParanoid" id="A0A7E5VET2"/>
<organism evidence="10 11">
    <name type="scientific">Trichoplusia ni</name>
    <name type="common">Cabbage looper</name>
    <dbReference type="NCBI Taxonomy" id="7111"/>
    <lineage>
        <taxon>Eukaryota</taxon>
        <taxon>Metazoa</taxon>
        <taxon>Ecdysozoa</taxon>
        <taxon>Arthropoda</taxon>
        <taxon>Hexapoda</taxon>
        <taxon>Insecta</taxon>
        <taxon>Pterygota</taxon>
        <taxon>Neoptera</taxon>
        <taxon>Endopterygota</taxon>
        <taxon>Lepidoptera</taxon>
        <taxon>Glossata</taxon>
        <taxon>Ditrysia</taxon>
        <taxon>Noctuoidea</taxon>
        <taxon>Noctuidae</taxon>
        <taxon>Plusiinae</taxon>
        <taxon>Trichoplusia</taxon>
    </lineage>
</organism>
<feature type="binding site" evidence="8">
    <location>
        <position position="421"/>
    </location>
    <ligand>
        <name>Ca(2+)</name>
        <dbReference type="ChEBI" id="CHEBI:29108"/>
    </ligand>
</feature>
<dbReference type="InterPro" id="IPR036985">
    <property type="entry name" value="Transglutaminase-like_sf"/>
</dbReference>
<dbReference type="InterPro" id="IPR050779">
    <property type="entry name" value="Transglutaminase"/>
</dbReference>
<dbReference type="SUPFAM" id="SSF81296">
    <property type="entry name" value="E set domains"/>
    <property type="match status" value="1"/>
</dbReference>
<dbReference type="Pfam" id="PF00927">
    <property type="entry name" value="Transglut_C"/>
    <property type="match status" value="2"/>
</dbReference>
<feature type="domain" description="Transglutaminase-like" evidence="9">
    <location>
        <begin position="290"/>
        <end position="382"/>
    </location>
</feature>
<dbReference type="PANTHER" id="PTHR11590:SF69">
    <property type="entry name" value="RE08173P"/>
    <property type="match status" value="1"/>
</dbReference>
<feature type="active site" evidence="7">
    <location>
        <position position="379"/>
    </location>
</feature>
<feature type="binding site" evidence="8">
    <location>
        <position position="419"/>
    </location>
    <ligand>
        <name>Ca(2+)</name>
        <dbReference type="ChEBI" id="CHEBI:29108"/>
    </ligand>
</feature>
<name>A0A7E5VET2_TRINI</name>
<keyword evidence="2" id="KW-0808">Transferase</keyword>
<dbReference type="SUPFAM" id="SSF54001">
    <property type="entry name" value="Cysteine proteinases"/>
    <property type="match status" value="1"/>
</dbReference>
<proteinExistence type="inferred from homology"/>
<feature type="binding site" evidence="8">
    <location>
        <position position="474"/>
    </location>
    <ligand>
        <name>Ca(2+)</name>
        <dbReference type="ChEBI" id="CHEBI:29108"/>
    </ligand>
</feature>
<evidence type="ECO:0000256" key="2">
    <source>
        <dbReference type="ARBA" id="ARBA00022679"/>
    </source>
</evidence>
<evidence type="ECO:0000313" key="11">
    <source>
        <dbReference type="RefSeq" id="XP_026726770.1"/>
    </source>
</evidence>
<dbReference type="Pfam" id="PF01841">
    <property type="entry name" value="Transglut_core"/>
    <property type="match status" value="1"/>
</dbReference>
<dbReference type="Proteomes" id="UP000322000">
    <property type="component" value="Chromosome 4"/>
</dbReference>
<dbReference type="PIRSF" id="PIRSF000459">
    <property type="entry name" value="TGM_EBP42"/>
    <property type="match status" value="1"/>
</dbReference>
<evidence type="ECO:0000256" key="5">
    <source>
        <dbReference type="ARBA" id="ARBA00023315"/>
    </source>
</evidence>
<dbReference type="GO" id="GO:0003810">
    <property type="term" value="F:protein-glutamine gamma-glutamyltransferase activity"/>
    <property type="evidence" value="ECO:0007669"/>
    <property type="project" value="UniProtKB-EC"/>
</dbReference>
<evidence type="ECO:0000256" key="7">
    <source>
        <dbReference type="PIRSR" id="PIRSR000459-1"/>
    </source>
</evidence>
<dbReference type="Gene3D" id="3.90.260.10">
    <property type="entry name" value="Transglutaminase-like"/>
    <property type="match status" value="1"/>
</dbReference>
<keyword evidence="3 8" id="KW-0479">Metal-binding</keyword>
<dbReference type="InterPro" id="IPR002931">
    <property type="entry name" value="Transglutaminase-like"/>
</dbReference>
<dbReference type="RefSeq" id="XP_026726770.1">
    <property type="nucleotide sequence ID" value="XM_026870969.1"/>
</dbReference>
<dbReference type="InterPro" id="IPR001102">
    <property type="entry name" value="Transglutaminase_N"/>
</dbReference>
<dbReference type="InterPro" id="IPR023608">
    <property type="entry name" value="Transglutaminase_animal"/>
</dbReference>
<keyword evidence="5" id="KW-0012">Acyltransferase</keyword>
<dbReference type="InterPro" id="IPR013783">
    <property type="entry name" value="Ig-like_fold"/>
</dbReference>
<gene>
    <name evidence="11" type="primary">LOC113493146</name>
</gene>
<protein>
    <recommendedName>
        <fullName evidence="6">protein-glutamine gamma-glutamyltransferase</fullName>
        <ecNumber evidence="6">2.3.2.13</ecNumber>
    </recommendedName>
</protein>
<dbReference type="SMART" id="SM00460">
    <property type="entry name" value="TGc"/>
    <property type="match status" value="1"/>
</dbReference>
<keyword evidence="10" id="KW-1185">Reference proteome</keyword>
<evidence type="ECO:0000259" key="9">
    <source>
        <dbReference type="SMART" id="SM00460"/>
    </source>
</evidence>
<dbReference type="GO" id="GO:0046872">
    <property type="term" value="F:metal ion binding"/>
    <property type="evidence" value="ECO:0007669"/>
    <property type="project" value="UniProtKB-KW"/>
</dbReference>
<evidence type="ECO:0000256" key="8">
    <source>
        <dbReference type="PIRSR" id="PIRSR000459-2"/>
    </source>
</evidence>
<dbReference type="PANTHER" id="PTHR11590">
    <property type="entry name" value="PROTEIN-GLUTAMINE GAMMA-GLUTAMYLTRANSFERASE"/>
    <property type="match status" value="1"/>
</dbReference>
<dbReference type="OrthoDB" id="437511at2759"/>
<dbReference type="EC" id="2.3.2.13" evidence="6"/>